<feature type="region of interest" description="Disordered" evidence="4">
    <location>
        <begin position="1439"/>
        <end position="1462"/>
    </location>
</feature>
<dbReference type="EMBL" id="LN733608">
    <property type="protein sequence ID" value="CEP17102.1"/>
    <property type="molecule type" value="Genomic_DNA"/>
</dbReference>
<dbReference type="Pfam" id="PF25036">
    <property type="entry name" value="VPS13_VAB"/>
    <property type="match status" value="1"/>
</dbReference>
<feature type="compositionally biased region" description="Polar residues" evidence="4">
    <location>
        <begin position="855"/>
        <end position="867"/>
    </location>
</feature>
<feature type="compositionally biased region" description="Low complexity" evidence="4">
    <location>
        <begin position="1452"/>
        <end position="1462"/>
    </location>
</feature>
<dbReference type="Proteomes" id="UP000054107">
    <property type="component" value="Unassembled WGS sequence"/>
</dbReference>
<name>A0A0B7NI64_9FUNG</name>
<dbReference type="Pfam" id="PF12624">
    <property type="entry name" value="VPS13_N"/>
    <property type="match status" value="1"/>
</dbReference>
<dbReference type="InterPro" id="IPR026854">
    <property type="entry name" value="VPS13_N"/>
</dbReference>
<feature type="domain" description="VPS13-like middle region" evidence="6">
    <location>
        <begin position="1158"/>
        <end position="1956"/>
    </location>
</feature>
<keyword evidence="2" id="KW-0813">Transport</keyword>
<evidence type="ECO:0000313" key="10">
    <source>
        <dbReference type="Proteomes" id="UP000054107"/>
    </source>
</evidence>
<dbReference type="InterPro" id="IPR009543">
    <property type="entry name" value="VPS13_VAB"/>
</dbReference>
<gene>
    <name evidence="9" type="primary">PARPA_11394.1 scaffold 44101</name>
</gene>
<evidence type="ECO:0000256" key="4">
    <source>
        <dbReference type="SAM" id="MobiDB-lite"/>
    </source>
</evidence>
<dbReference type="OrthoDB" id="428159at2759"/>
<evidence type="ECO:0000259" key="6">
    <source>
        <dbReference type="Pfam" id="PF25033"/>
    </source>
</evidence>
<dbReference type="GO" id="GO:0007005">
    <property type="term" value="P:mitochondrion organization"/>
    <property type="evidence" value="ECO:0007669"/>
    <property type="project" value="TreeGrafter"/>
</dbReference>
<feature type="compositionally biased region" description="Polar residues" evidence="4">
    <location>
        <begin position="1085"/>
        <end position="1102"/>
    </location>
</feature>
<feature type="region of interest" description="Disordered" evidence="4">
    <location>
        <begin position="848"/>
        <end position="867"/>
    </location>
</feature>
<feature type="region of interest" description="Disordered" evidence="4">
    <location>
        <begin position="1072"/>
        <end position="1120"/>
    </location>
</feature>
<dbReference type="Pfam" id="PF25037">
    <property type="entry name" value="VPS13_C"/>
    <property type="match status" value="1"/>
</dbReference>
<dbReference type="Pfam" id="PF25033">
    <property type="entry name" value="VPS13_M"/>
    <property type="match status" value="1"/>
</dbReference>
<evidence type="ECO:0000259" key="5">
    <source>
        <dbReference type="Pfam" id="PF12624"/>
    </source>
</evidence>
<evidence type="ECO:0000256" key="3">
    <source>
        <dbReference type="ARBA" id="ARBA00023055"/>
    </source>
</evidence>
<evidence type="ECO:0000256" key="2">
    <source>
        <dbReference type="ARBA" id="ARBA00022448"/>
    </source>
</evidence>
<organism evidence="9 10">
    <name type="scientific">Parasitella parasitica</name>
    <dbReference type="NCBI Taxonomy" id="35722"/>
    <lineage>
        <taxon>Eukaryota</taxon>
        <taxon>Fungi</taxon>
        <taxon>Fungi incertae sedis</taxon>
        <taxon>Mucoromycota</taxon>
        <taxon>Mucoromycotina</taxon>
        <taxon>Mucoromycetes</taxon>
        <taxon>Mucorales</taxon>
        <taxon>Mucorineae</taxon>
        <taxon>Mucoraceae</taxon>
        <taxon>Parasitella</taxon>
    </lineage>
</organism>
<keyword evidence="3" id="KW-0445">Lipid transport</keyword>
<evidence type="ECO:0000259" key="7">
    <source>
        <dbReference type="Pfam" id="PF25036"/>
    </source>
</evidence>
<dbReference type="PANTHER" id="PTHR16166:SF93">
    <property type="entry name" value="INTERMEMBRANE LIPID TRANSFER PROTEIN VPS13"/>
    <property type="match status" value="1"/>
</dbReference>
<dbReference type="GO" id="GO:0006623">
    <property type="term" value="P:protein targeting to vacuole"/>
    <property type="evidence" value="ECO:0007669"/>
    <property type="project" value="TreeGrafter"/>
</dbReference>
<sequence length="3238" mass="365525">MLESLVASILNRFLKNYVSNLNYDQLKIGIWNGEVNLRNLKLRKDALDKLDLPINVSEGYLGELVLIIPWSNLRNEPVKVIIDHVYLLAEPKNESSVSVEEEEERAQELKRRRLSTAEMLESPEAQTEQKKDKNAKGNDGFINQLTNKIVDNLQFTMKNIHIRYEDNISDPGHPFAAGITLKELSALSTDEEWVPRFISEPTTTINKLATLQSLSVYWNTDSRSLSGMHHEEAAQVYTDLIPNASNSPREHQYILRPVSGTGKVKLNKNYGGDIPKTDVTMIFDELAFGLDDHQYRDAILMIDLFHANLKKQKYLKFHPEKGKTAKTHPKEFFQFAGKAILSEIHAKNHKWTWDHFRTRRDQRLQYIECYIADKTKKATSEQKTALKKLEHDLTFEDIRFYRSMAKSKLRREKIRIDKENEKRKVENAKVGWWGWISGATPATKPEESTEDETGSIQITEEQKKELYDAIEYDEDKVAIATAVDVPKDTIKFIIKAKLNRGSFTLRQDVKKPTELELLTLVFDAVSIDVTQYLESMRVGAALGDLQLFDGSTKGTIYHQLIGVKKNNNRDSSLLDAKNNMTERERRKSNSLLEVANAKEAEPFFAIVFEKKPFSKQADNAFSLKMRHLEIIYNPTVIAGIMKFFKPPSSKMESVNALIAVAGDTFEGFKTQTRAGLEYALETHTTLDLNVDMDAPIIIIPESLTSQDSPVMIIDAGHINVDSQLADKEVVNEIKNKDIQNYSIEDTKTLEGLMYDKFNLQLSQTKVLIGSNTKECLWQLQNHSPRNGVDARFIERIDMNFLIELCILPGKTEFTKMKVSGNLPLLSINLSDSKYKTLMHIVDLIVPKSDDDDSNESPQETTRPQLRHTSTGNIISEHYWGSRDHQALLLDDGSDLASIGSRSDTPTTSVSQATSMASSEVEQFKLTFHVDKVSASIHETSATDTTKETLLCEILLENFELVVLTRPDALLVDVSLKALSVADKMEHKGDFHYLVTSDIIDRKNAFGRTNDKNLINVKYRKASRSHQGFYSVYQGYDQTVDVVLSTLTVVVTRKSLLRIYNWIMNTFTAPPNAPAAKMDKKAGKQASASDELSSLDTHSVSSDTIRKQKLPNMPASIESTSSNGSRMKVAIHMDSVNIILNDEGKRLGTGELSFGDIVIMLEPKTIEVNGKFGNFTLSDDTMVADSKNGSVQSFSTSVGISETYIISIVGDELAAFTYKTYDPKAAEYPGFNQKFDLKMGAIHLFVSQSVKPTLNFLQEFLEMKNVYDAARNAAAETAQQIKEGTENSRFHFDIMVKSPVLVFPVGENKKTDTLIANLGEIRANNSFIDVRRRDLKHDIQSAMVPVSHINCGLYDISLCSTAVTHDHTGNVNKHVLPIIDNLDIVFDIETPENPKEAVGPASQVVGNISDVRMALTERQYRSLLETWEFIQKEFLAAAPDDKKSTADSAEEGTLTTSSSRSQLSAASPQADALSIKDFADKINLDLAIKLNTVCLEILNGEDSEIDDKQKHTLSKLAFDGIYLKLQNMSNESMLMEVGIQSINFADTRAQSKSKFREILPANKLDGPQFQFKLSSYKNGITPVMDMNITVDSPKIVLSLDYLFLVKDFFMGPFVVIEPTEAQKYALSYSQSANKKEAEMKHSQLRNQATPTVMKYNVNIIDLRVICLANPEVSASEAVILSFNQLTVIQQTNLEVHLNGIGMVLCRMDNIEESTMHLVEEFNVLLNMNTASTSTVHNLTTIKLQVEPIILRLSYQDAMLISNVANKVMALMGSSDQSTAPKPSSSESMSDIESIASDAMLLGNQNEDYLNVPGSNVNLVRTEKPKGIEPFIVMSKETLSASFDGIQIILIEDLHDLPFVDVQINPFTITASDWTRSLKADVDFLLKANNFNFKNSHWEPIIEPWGFCIKVSQDASDKSTNVALQSKDLLYLNITHTFLESLMSVSETLSQTKPLAQTAQTQVKPYLIRNFTGHDLRFWNMSDDVEEGDSRVFKLKQGETLPWTFRDWKKRRERINIGKNLFGVQIDAFDWEPTVHISVDTESQRAYRLRPAVRDVDHRLIVDIHLENHIKTVTFRSGLVLQNNSSEEMQMVMVNKERRIWSDIIRLKPYEIFNVPIELSYARWVVIRPSDKYHWSTEMLMWSDVLLPKAPKSVECLPLEDNVEQLLPYKYQINVECDKKNPLVKQYPFLKIQFCPPIEVENLLPFDFDLILTNEATGEKMHSFVEKGKTARLYNMKSDTALTIQLGLKSDRYNCSNTSVINTTPNYNSIGEKITIVDRNDVPTNVKMNISRSSSTTDALHVSIYAPYIILNKTGLPICLRQRQGYRQGRSPAEDIPAYKEGETLEPIIFSYPDIDHKNRAQISINDSKWSEPISFEAVGNSQDVTVLSKQDNYARHAGIKVEEGTGIFRLTKLVTITPRYIIKNNMDIGFRLCEFGDEEVSAIDPGQKMPLYQTTKSSVRWLCLQLQDSNGRWSAPFDIQEIGKTYVKVDKGDESIPYLVRISVHIRDSTIFITLNEDNKWPYYIVNGSRMEVQFRQENIDFEDYNLKDKQKKAFQEPRTFTLPPGGTFRYSWDIPVAKEKRLELLVGNRHRSINFQAIGAQVPFRYMKHRDGGLENNTLSIDVLADDSALVLRLTDFDLSKSLYRPKSSGTSTLASTSREGSVRDAFETVTIQHVINFVVELNLAGFGISLINRNAQELAFATIKGLDFKYTDSNMYQSMRLGLQWLQIDNQLYNSTYPILCYPTTLPKVAGELYTHPTLHLALDKVKDDRHGVLYFKLFSFLLQEMTFEIDEDFLYAILDFAQFDSGEKKTDEESNLYVMTIEEPIVEKEEALYYFEEFCIQPMRLNLSFVRTERIEESDPTTSTKGSAMGYVFNVFTMTIGNMNDAPIKLNALIVDNLRASSEDLTARIMLHYREQVVYQIHRVLGSIDILGNPVGLFNTLSSGFGELFYEPYQGFIMSDRPQDLGIGIAKGVGGFMKKGVFGISDSLSRFSGSLGKGVSAATMDKKFQDRRRMNMTRNKPTHAIYGVTQGVGYFGTSVASGFAGLVKRPIEGAESGGVVGFVGGVGKGLVGAFTKPMVGFLDMASNITAGIRETTTVFEAGDITRERLPRYTGKDGIVTSYSQREALGQMWLKEMESGKFLNEVYIAHSVVDNDEIIAILTYTRILIVKSDSLKSEYSILLDNIASVTSKDDGVHLELKKATARLLAIEEQTSRDWFAKNINQVLAQRDEERRRQ</sequence>
<evidence type="ECO:0008006" key="11">
    <source>
        <dbReference type="Google" id="ProtNLM"/>
    </source>
</evidence>
<protein>
    <recommendedName>
        <fullName evidence="11">Vacuolar protein sorting-associated protein</fullName>
    </recommendedName>
</protein>
<accession>A0A0B7NI64</accession>
<feature type="domain" description="Chorein N-terminal" evidence="5">
    <location>
        <begin position="1"/>
        <end position="852"/>
    </location>
</feature>
<comment type="similarity">
    <text evidence="1">Belongs to the VPS13 family.</text>
</comment>
<dbReference type="STRING" id="35722.A0A0B7NI64"/>
<keyword evidence="10" id="KW-1185">Reference proteome</keyword>
<proteinExistence type="inferred from homology"/>
<dbReference type="PANTHER" id="PTHR16166">
    <property type="entry name" value="VACUOLAR PROTEIN SORTING-ASSOCIATED PROTEIN VPS13"/>
    <property type="match status" value="1"/>
</dbReference>
<evidence type="ECO:0000313" key="9">
    <source>
        <dbReference type="EMBL" id="CEP17102.1"/>
    </source>
</evidence>
<dbReference type="GO" id="GO:0045053">
    <property type="term" value="P:protein retention in Golgi apparatus"/>
    <property type="evidence" value="ECO:0007669"/>
    <property type="project" value="TreeGrafter"/>
</dbReference>
<dbReference type="InterPro" id="IPR056748">
    <property type="entry name" value="VPS13-like_C"/>
</dbReference>
<dbReference type="GO" id="GO:0006869">
    <property type="term" value="P:lipid transport"/>
    <property type="evidence" value="ECO:0007669"/>
    <property type="project" value="UniProtKB-KW"/>
</dbReference>
<dbReference type="GO" id="GO:0045324">
    <property type="term" value="P:late endosome to vacuole transport"/>
    <property type="evidence" value="ECO:0007669"/>
    <property type="project" value="TreeGrafter"/>
</dbReference>
<reference evidence="9 10" key="1">
    <citation type="submission" date="2014-09" db="EMBL/GenBank/DDBJ databases">
        <authorList>
            <person name="Ellenberger Sabrina"/>
        </authorList>
    </citation>
    <scope>NUCLEOTIDE SEQUENCE [LARGE SCALE GENOMIC DNA]</scope>
    <source>
        <strain evidence="9 10">CBS 412.66</strain>
    </source>
</reference>
<evidence type="ECO:0000256" key="1">
    <source>
        <dbReference type="ARBA" id="ARBA00006545"/>
    </source>
</evidence>
<dbReference type="InterPro" id="IPR026847">
    <property type="entry name" value="VPS13"/>
</dbReference>
<evidence type="ECO:0000259" key="8">
    <source>
        <dbReference type="Pfam" id="PF25037"/>
    </source>
</evidence>
<feature type="region of interest" description="Disordered" evidence="4">
    <location>
        <begin position="96"/>
        <end position="139"/>
    </location>
</feature>
<dbReference type="InterPro" id="IPR056747">
    <property type="entry name" value="VPS13-like_M"/>
</dbReference>
<feature type="domain" description="Vacuolar protein sorting-associated protein 13 VPS13 adaptor binding" evidence="7">
    <location>
        <begin position="2005"/>
        <end position="2578"/>
    </location>
</feature>
<feature type="compositionally biased region" description="Basic and acidic residues" evidence="4">
    <location>
        <begin position="127"/>
        <end position="136"/>
    </location>
</feature>
<feature type="domain" description="Intermembrane lipid transfer protein VPS13-like C-terminal" evidence="8">
    <location>
        <begin position="3110"/>
        <end position="3206"/>
    </location>
</feature>